<dbReference type="PANTHER" id="PTHR27006:SF601">
    <property type="entry name" value="PROTEIN KINASE DOMAIN-CONTAINING PROTEIN"/>
    <property type="match status" value="1"/>
</dbReference>
<evidence type="ECO:0000256" key="5">
    <source>
        <dbReference type="ARBA" id="ARBA00022729"/>
    </source>
</evidence>
<keyword evidence="2" id="KW-0723">Serine/threonine-protein kinase</keyword>
<dbReference type="InterPro" id="IPR059179">
    <property type="entry name" value="MLKL-like_MCAfunc"/>
</dbReference>
<proteinExistence type="predicted"/>
<accession>A0AAQ3SI51</accession>
<feature type="compositionally biased region" description="Polar residues" evidence="12">
    <location>
        <begin position="166"/>
        <end position="180"/>
    </location>
</feature>
<evidence type="ECO:0000256" key="11">
    <source>
        <dbReference type="ARBA" id="ARBA00023180"/>
    </source>
</evidence>
<dbReference type="EMBL" id="CP144745">
    <property type="protein sequence ID" value="WVZ49995.1"/>
    <property type="molecule type" value="Genomic_DNA"/>
</dbReference>
<feature type="compositionally biased region" description="Basic and acidic residues" evidence="12">
    <location>
        <begin position="218"/>
        <end position="236"/>
    </location>
</feature>
<keyword evidence="6" id="KW-0547">Nucleotide-binding</keyword>
<organism evidence="14 15">
    <name type="scientific">Paspalum notatum var. saurae</name>
    <dbReference type="NCBI Taxonomy" id="547442"/>
    <lineage>
        <taxon>Eukaryota</taxon>
        <taxon>Viridiplantae</taxon>
        <taxon>Streptophyta</taxon>
        <taxon>Embryophyta</taxon>
        <taxon>Tracheophyta</taxon>
        <taxon>Spermatophyta</taxon>
        <taxon>Magnoliopsida</taxon>
        <taxon>Liliopsida</taxon>
        <taxon>Poales</taxon>
        <taxon>Poaceae</taxon>
        <taxon>PACMAD clade</taxon>
        <taxon>Panicoideae</taxon>
        <taxon>Andropogonodae</taxon>
        <taxon>Paspaleae</taxon>
        <taxon>Paspalinae</taxon>
        <taxon>Paspalum</taxon>
    </lineage>
</organism>
<evidence type="ECO:0000256" key="2">
    <source>
        <dbReference type="ARBA" id="ARBA00022527"/>
    </source>
</evidence>
<dbReference type="Proteomes" id="UP001341281">
    <property type="component" value="Chromosome 01"/>
</dbReference>
<dbReference type="Pfam" id="PF00069">
    <property type="entry name" value="Pkinase"/>
    <property type="match status" value="1"/>
</dbReference>
<dbReference type="InterPro" id="IPR036537">
    <property type="entry name" value="Adaptor_Cbl_N_dom_sf"/>
</dbReference>
<dbReference type="GO" id="GO:0004674">
    <property type="term" value="F:protein serine/threonine kinase activity"/>
    <property type="evidence" value="ECO:0007669"/>
    <property type="project" value="UniProtKB-KW"/>
</dbReference>
<dbReference type="GO" id="GO:0005524">
    <property type="term" value="F:ATP binding"/>
    <property type="evidence" value="ECO:0007669"/>
    <property type="project" value="UniProtKB-KW"/>
</dbReference>
<dbReference type="PROSITE" id="PS50011">
    <property type="entry name" value="PROTEIN_KINASE_DOM"/>
    <property type="match status" value="1"/>
</dbReference>
<feature type="region of interest" description="Disordered" evidence="12">
    <location>
        <begin position="166"/>
        <end position="242"/>
    </location>
</feature>
<keyword evidence="11" id="KW-0325">Glycoprotein</keyword>
<feature type="domain" description="Protein kinase" evidence="13">
    <location>
        <begin position="257"/>
        <end position="550"/>
    </location>
</feature>
<dbReference type="CDD" id="cd21037">
    <property type="entry name" value="MLKL_NTD"/>
    <property type="match status" value="1"/>
</dbReference>
<dbReference type="InterPro" id="IPR011009">
    <property type="entry name" value="Kinase-like_dom_sf"/>
</dbReference>
<dbReference type="InterPro" id="IPR000719">
    <property type="entry name" value="Prot_kinase_dom"/>
</dbReference>
<evidence type="ECO:0000256" key="12">
    <source>
        <dbReference type="SAM" id="MobiDB-lite"/>
    </source>
</evidence>
<keyword evidence="15" id="KW-1185">Reference proteome</keyword>
<dbReference type="GO" id="GO:0007166">
    <property type="term" value="P:cell surface receptor signaling pathway"/>
    <property type="evidence" value="ECO:0007669"/>
    <property type="project" value="InterPro"/>
</dbReference>
<keyword evidence="5" id="KW-0732">Signal</keyword>
<keyword evidence="4" id="KW-0812">Transmembrane</keyword>
<evidence type="ECO:0000256" key="8">
    <source>
        <dbReference type="ARBA" id="ARBA00022840"/>
    </source>
</evidence>
<evidence type="ECO:0000256" key="10">
    <source>
        <dbReference type="ARBA" id="ARBA00023136"/>
    </source>
</evidence>
<evidence type="ECO:0000313" key="14">
    <source>
        <dbReference type="EMBL" id="WVZ49995.1"/>
    </source>
</evidence>
<keyword evidence="9" id="KW-1133">Transmembrane helix</keyword>
<evidence type="ECO:0000256" key="6">
    <source>
        <dbReference type="ARBA" id="ARBA00022741"/>
    </source>
</evidence>
<evidence type="ECO:0000256" key="3">
    <source>
        <dbReference type="ARBA" id="ARBA00022679"/>
    </source>
</evidence>
<dbReference type="FunFam" id="1.10.510.10:FF:000590">
    <property type="entry name" value="PR5-like receptor kinase"/>
    <property type="match status" value="1"/>
</dbReference>
<dbReference type="Gene3D" id="1.20.930.20">
    <property type="entry name" value="Adaptor protein Cbl, N-terminal domain"/>
    <property type="match status" value="1"/>
</dbReference>
<sequence>MADPVVIVEKIIEIAIGIKEAVETVKENKEECHGIVKLVRRVSDLLSLLKESEMMRHRVVGGPLEDLGNAVSRARDVVTACQGKNIVCLCCKAAKLAKKLSQVKSDISNGMMLAIFATHVTIFVATKGHQSPPPDLFWVRTYRPAPMSEHLPSSPRVVVQDLLPSSSLHTDEPASSSSPRQVPPSYAHVPTLEESSQNTIDVTDHISDPVSSTPLEDSSGKSDEIYNNSAEREEPSRPLPGLKRFSLSELEDATNNFSEANKVGSSDFGTVYKGILRNKLVVAIKEFQDPPQFLVGRLCAELLLASELQSRKTDAFSSTGEKNSLSGESKNIITVMGYGHELLKKDRRVELHIFIVEEYMLNGNMANIIYGPQLDWPCRFQIIQGIAQGLHYLHEQNFVHMNVKPANILLDSDMNPKITDFGIAKKLDKPVTHDNNIAGTVGYMPPEYILEGILSMKHDVYSFGVIILETISGMSKGDEPAQHHVSISWAWNVHQCQQMGELFDPSLFEESHLAEIKRCLEIGMLCTQFEHADRPTMVSVLEMLNGKKVLPIPKQPEYTKERNLAAKGASHKDRSRR</sequence>
<dbReference type="Gene3D" id="3.30.200.20">
    <property type="entry name" value="Phosphorylase Kinase, domain 1"/>
    <property type="match status" value="1"/>
</dbReference>
<evidence type="ECO:0000256" key="4">
    <source>
        <dbReference type="ARBA" id="ARBA00022692"/>
    </source>
</evidence>
<dbReference type="GO" id="GO:0016020">
    <property type="term" value="C:membrane"/>
    <property type="evidence" value="ECO:0007669"/>
    <property type="project" value="UniProtKB-SubCell"/>
</dbReference>
<protein>
    <recommendedName>
        <fullName evidence="13">Protein kinase domain-containing protein</fullName>
    </recommendedName>
</protein>
<keyword evidence="7" id="KW-0418">Kinase</keyword>
<evidence type="ECO:0000313" key="15">
    <source>
        <dbReference type="Proteomes" id="UP001341281"/>
    </source>
</evidence>
<evidence type="ECO:0000256" key="1">
    <source>
        <dbReference type="ARBA" id="ARBA00004479"/>
    </source>
</evidence>
<name>A0AAQ3SI51_PASNO</name>
<keyword evidence="8" id="KW-0067">ATP-binding</keyword>
<dbReference type="SUPFAM" id="SSF56112">
    <property type="entry name" value="Protein kinase-like (PK-like)"/>
    <property type="match status" value="1"/>
</dbReference>
<dbReference type="Gene3D" id="1.10.510.10">
    <property type="entry name" value="Transferase(Phosphotransferase) domain 1"/>
    <property type="match status" value="1"/>
</dbReference>
<evidence type="ECO:0000256" key="7">
    <source>
        <dbReference type="ARBA" id="ARBA00022777"/>
    </source>
</evidence>
<dbReference type="AlphaFoldDB" id="A0AAQ3SI51"/>
<reference evidence="14 15" key="1">
    <citation type="submission" date="2024-02" db="EMBL/GenBank/DDBJ databases">
        <title>High-quality chromosome-scale genome assembly of Pensacola bahiagrass (Paspalum notatum Flugge var. saurae).</title>
        <authorList>
            <person name="Vega J.M."/>
            <person name="Podio M."/>
            <person name="Orjuela J."/>
            <person name="Siena L.A."/>
            <person name="Pessino S.C."/>
            <person name="Combes M.C."/>
            <person name="Mariac C."/>
            <person name="Albertini E."/>
            <person name="Pupilli F."/>
            <person name="Ortiz J.P.A."/>
            <person name="Leblanc O."/>
        </authorList>
    </citation>
    <scope>NUCLEOTIDE SEQUENCE [LARGE SCALE GENOMIC DNA]</scope>
    <source>
        <strain evidence="14">R1</strain>
        <tissue evidence="14">Leaf</tissue>
    </source>
</reference>
<comment type="subcellular location">
    <subcellularLocation>
        <location evidence="1">Membrane</location>
        <topology evidence="1">Single-pass type I membrane protein</topology>
    </subcellularLocation>
</comment>
<dbReference type="PANTHER" id="PTHR27006">
    <property type="entry name" value="PROMASTIGOTE SURFACE ANTIGEN PROTEIN PSA"/>
    <property type="match status" value="1"/>
</dbReference>
<gene>
    <name evidence="14" type="ORF">U9M48_001296</name>
</gene>
<keyword evidence="3" id="KW-0808">Transferase</keyword>
<feature type="region of interest" description="Disordered" evidence="12">
    <location>
        <begin position="555"/>
        <end position="577"/>
    </location>
</feature>
<keyword evidence="10" id="KW-0472">Membrane</keyword>
<evidence type="ECO:0000256" key="9">
    <source>
        <dbReference type="ARBA" id="ARBA00022989"/>
    </source>
</evidence>
<evidence type="ECO:0000259" key="13">
    <source>
        <dbReference type="PROSITE" id="PS50011"/>
    </source>
</evidence>